<dbReference type="SUPFAM" id="SSF52540">
    <property type="entry name" value="P-loop containing nucleoside triphosphate hydrolases"/>
    <property type="match status" value="1"/>
</dbReference>
<organism evidence="5 6">
    <name type="scientific">Dichotomopilus funicola</name>
    <dbReference type="NCBI Taxonomy" id="1934379"/>
    <lineage>
        <taxon>Eukaryota</taxon>
        <taxon>Fungi</taxon>
        <taxon>Dikarya</taxon>
        <taxon>Ascomycota</taxon>
        <taxon>Pezizomycotina</taxon>
        <taxon>Sordariomycetes</taxon>
        <taxon>Sordariomycetidae</taxon>
        <taxon>Sordariales</taxon>
        <taxon>Chaetomiaceae</taxon>
        <taxon>Dichotomopilus</taxon>
    </lineage>
</organism>
<dbReference type="Pfam" id="PF24809">
    <property type="entry name" value="DUF7708"/>
    <property type="match status" value="1"/>
</dbReference>
<evidence type="ECO:0000259" key="3">
    <source>
        <dbReference type="Pfam" id="PF24809"/>
    </source>
</evidence>
<proteinExistence type="predicted"/>
<dbReference type="GeneID" id="87814157"/>
<evidence type="ECO:0000259" key="4">
    <source>
        <dbReference type="Pfam" id="PF24883"/>
    </source>
</evidence>
<sequence>MPLKAPPPELSASRRAIENAFKDLERTISPAESRDFASTTLEDVRRAAFDLERQLAARQSLRNMRRLEPLFQGLHHYAKVIEVLCNGTPYLPWIWAPIKFILKISSDYTQAFDRIIKAYSQIAESLGRFQLLEESFKGKPQIFPVFVIFYIDILRFHKAAYKFLTRHRWKVLFMTTWGRFEREFNIILDNLTRHQDLIDKEVNAHNIIEARAMRETLKSWRAECLDHLVKDQKQLTVKQLQGVMTWLRLDESDQIVLFDSLDKVGEKNPGTVNWILKKPQVASWLGPTPDTPFLCLQGAPGTGKSIIVAQLVSFLNASKRSPVIRHFCSYTHESSTRYDQVIKSLLLQLAQHSADLVAHIHEEYVGSKQATVRALEELLEIAVGLLSSNDQRCIHILLDGLDECPIDKQRRLLRLMVRLTEDKNINCKVLVSRRDAYPLPPKLRQCVFSFADEKACLCNAISTYARNRLSGATIRVRLGELGISEDEMDGISSDIGERADGIFASLFPPSAYEKLLSRTLSSLDARSALRLKAIFGWIAFAKRPLRKAELQSALMFQLYESVGDRPVPPHILEACKPLVEERRDSSLAFIHSSVKEYLQSDVCDTSIRMDKQSIHWDHVVALLHCVRAAFDVFTPGFPQNNRQIQVIRGVWGFLPFATEFWAVELQELIASPTQTWHPRLLSISSELSDVLATAQLGPDSTLSGLQAQEQELIRLYFPGLLYDMALSLQARGSGHRVAASGPSVNLVYPTRMNHIFENYEATVRHIVEAQDHSDAVSSEFQLFCSNFGGHAYLCRFVYCVHAISGFNSNGERTIHESGHRLSFLCPESGCQYPPFNSPKALKTHLLEKHQEDKRKCVRFRGIRLIATTQQGGAPHLNAQQVIWDEEPAEKADREAHFRSLLAGPAAIFRSRGWGHLRNNVS</sequence>
<evidence type="ECO:0000313" key="6">
    <source>
        <dbReference type="Proteomes" id="UP001302676"/>
    </source>
</evidence>
<dbReference type="Proteomes" id="UP001302676">
    <property type="component" value="Unassembled WGS sequence"/>
</dbReference>
<comment type="caution">
    <text evidence="5">The sequence shown here is derived from an EMBL/GenBank/DDBJ whole genome shotgun (WGS) entry which is preliminary data.</text>
</comment>
<dbReference type="Gene3D" id="3.40.50.300">
    <property type="entry name" value="P-loop containing nucleotide triphosphate hydrolases"/>
    <property type="match status" value="1"/>
</dbReference>
<name>A0AAN6ZLC1_9PEZI</name>
<feature type="domain" description="Nephrocystin 3-like N-terminal" evidence="4">
    <location>
        <begin position="270"/>
        <end position="434"/>
    </location>
</feature>
<dbReference type="InterPro" id="IPR054471">
    <property type="entry name" value="GPIID_WHD"/>
</dbReference>
<dbReference type="Pfam" id="PF22939">
    <property type="entry name" value="WHD_GPIID"/>
    <property type="match status" value="1"/>
</dbReference>
<protein>
    <recommendedName>
        <fullName evidence="7">NACHT domain-containing protein</fullName>
    </recommendedName>
</protein>
<evidence type="ECO:0000259" key="2">
    <source>
        <dbReference type="Pfam" id="PF22939"/>
    </source>
</evidence>
<feature type="domain" description="GPI inositol-deacylase winged helix" evidence="2">
    <location>
        <begin position="531"/>
        <end position="604"/>
    </location>
</feature>
<dbReference type="InterPro" id="IPR056884">
    <property type="entry name" value="NPHP3-like_N"/>
</dbReference>
<dbReference type="InterPro" id="IPR056125">
    <property type="entry name" value="DUF7708"/>
</dbReference>
<dbReference type="RefSeq" id="XP_062636058.1">
    <property type="nucleotide sequence ID" value="XM_062777544.1"/>
</dbReference>
<dbReference type="InterPro" id="IPR027417">
    <property type="entry name" value="P-loop_NTPase"/>
</dbReference>
<evidence type="ECO:0008006" key="7">
    <source>
        <dbReference type="Google" id="ProtNLM"/>
    </source>
</evidence>
<dbReference type="PANTHER" id="PTHR10039">
    <property type="entry name" value="AMELOGENIN"/>
    <property type="match status" value="1"/>
</dbReference>
<evidence type="ECO:0000256" key="1">
    <source>
        <dbReference type="ARBA" id="ARBA00022737"/>
    </source>
</evidence>
<keyword evidence="1" id="KW-0677">Repeat</keyword>
<feature type="domain" description="DUF7708" evidence="3">
    <location>
        <begin position="69"/>
        <end position="206"/>
    </location>
</feature>
<keyword evidence="6" id="KW-1185">Reference proteome</keyword>
<reference evidence="5" key="2">
    <citation type="submission" date="2023-05" db="EMBL/GenBank/DDBJ databases">
        <authorList>
            <consortium name="Lawrence Berkeley National Laboratory"/>
            <person name="Steindorff A."/>
            <person name="Hensen N."/>
            <person name="Bonometti L."/>
            <person name="Westerberg I."/>
            <person name="Brannstrom I.O."/>
            <person name="Guillou S."/>
            <person name="Cros-Aarteil S."/>
            <person name="Calhoun S."/>
            <person name="Haridas S."/>
            <person name="Kuo A."/>
            <person name="Mondo S."/>
            <person name="Pangilinan J."/>
            <person name="Riley R."/>
            <person name="Labutti K."/>
            <person name="Andreopoulos B."/>
            <person name="Lipzen A."/>
            <person name="Chen C."/>
            <person name="Yanf M."/>
            <person name="Daum C."/>
            <person name="Ng V."/>
            <person name="Clum A."/>
            <person name="Ohm R."/>
            <person name="Martin F."/>
            <person name="Silar P."/>
            <person name="Natvig D."/>
            <person name="Lalanne C."/>
            <person name="Gautier V."/>
            <person name="Ament-Velasquez S.L."/>
            <person name="Kruys A."/>
            <person name="Hutchinson M.I."/>
            <person name="Powell A.J."/>
            <person name="Barry K."/>
            <person name="Miller A.N."/>
            <person name="Grigoriev I.V."/>
            <person name="Debuchy R."/>
            <person name="Gladieux P."/>
            <person name="Thoren M.H."/>
            <person name="Johannesson H."/>
        </authorList>
    </citation>
    <scope>NUCLEOTIDE SEQUENCE</scope>
    <source>
        <strain evidence="5">CBS 141.50</strain>
    </source>
</reference>
<evidence type="ECO:0000313" key="5">
    <source>
        <dbReference type="EMBL" id="KAK4142687.1"/>
    </source>
</evidence>
<gene>
    <name evidence="5" type="ORF">C8A04DRAFT_13001</name>
</gene>
<accession>A0AAN6ZLC1</accession>
<dbReference type="PANTHER" id="PTHR10039:SF14">
    <property type="entry name" value="NACHT DOMAIN-CONTAINING PROTEIN"/>
    <property type="match status" value="1"/>
</dbReference>
<reference evidence="5" key="1">
    <citation type="journal article" date="2023" name="Mol. Phylogenet. Evol.">
        <title>Genome-scale phylogeny and comparative genomics of the fungal order Sordariales.</title>
        <authorList>
            <person name="Hensen N."/>
            <person name="Bonometti L."/>
            <person name="Westerberg I."/>
            <person name="Brannstrom I.O."/>
            <person name="Guillou S."/>
            <person name="Cros-Aarteil S."/>
            <person name="Calhoun S."/>
            <person name="Haridas S."/>
            <person name="Kuo A."/>
            <person name="Mondo S."/>
            <person name="Pangilinan J."/>
            <person name="Riley R."/>
            <person name="LaButti K."/>
            <person name="Andreopoulos B."/>
            <person name="Lipzen A."/>
            <person name="Chen C."/>
            <person name="Yan M."/>
            <person name="Daum C."/>
            <person name="Ng V."/>
            <person name="Clum A."/>
            <person name="Steindorff A."/>
            <person name="Ohm R.A."/>
            <person name="Martin F."/>
            <person name="Silar P."/>
            <person name="Natvig D.O."/>
            <person name="Lalanne C."/>
            <person name="Gautier V."/>
            <person name="Ament-Velasquez S.L."/>
            <person name="Kruys A."/>
            <person name="Hutchinson M.I."/>
            <person name="Powell A.J."/>
            <person name="Barry K."/>
            <person name="Miller A.N."/>
            <person name="Grigoriev I.V."/>
            <person name="Debuchy R."/>
            <person name="Gladieux P."/>
            <person name="Hiltunen Thoren M."/>
            <person name="Johannesson H."/>
        </authorList>
    </citation>
    <scope>NUCLEOTIDE SEQUENCE</scope>
    <source>
        <strain evidence="5">CBS 141.50</strain>
    </source>
</reference>
<dbReference type="AlphaFoldDB" id="A0AAN6ZLC1"/>
<dbReference type="Pfam" id="PF24883">
    <property type="entry name" value="NPHP3_N"/>
    <property type="match status" value="1"/>
</dbReference>
<dbReference type="EMBL" id="MU853594">
    <property type="protein sequence ID" value="KAK4142687.1"/>
    <property type="molecule type" value="Genomic_DNA"/>
</dbReference>